<dbReference type="InterPro" id="IPR037481">
    <property type="entry name" value="LacX"/>
</dbReference>
<dbReference type="GO" id="GO:0005975">
    <property type="term" value="P:carbohydrate metabolic process"/>
    <property type="evidence" value="ECO:0007669"/>
    <property type="project" value="InterPro"/>
</dbReference>
<proteinExistence type="predicted"/>
<gene>
    <name evidence="1" type="ORF">BN997_01951</name>
</gene>
<dbReference type="InterPro" id="IPR014718">
    <property type="entry name" value="GH-type_carb-bd"/>
</dbReference>
<dbReference type="OrthoDB" id="9795355at2"/>
<dbReference type="EMBL" id="CDGG01000001">
    <property type="protein sequence ID" value="CEI82095.1"/>
    <property type="molecule type" value="Genomic_DNA"/>
</dbReference>
<evidence type="ECO:0000313" key="2">
    <source>
        <dbReference type="Proteomes" id="UP000040453"/>
    </source>
</evidence>
<dbReference type="InterPro" id="IPR011013">
    <property type="entry name" value="Gal_mutarotase_sf_dom"/>
</dbReference>
<dbReference type="Proteomes" id="UP000040453">
    <property type="component" value="Unassembled WGS sequence"/>
</dbReference>
<dbReference type="CDD" id="cd09024">
    <property type="entry name" value="Aldose_epim_lacX"/>
    <property type="match status" value="1"/>
</dbReference>
<dbReference type="PANTHER" id="PTHR11122">
    <property type="entry name" value="APOSPORY-ASSOCIATED PROTEIN C-RELATED"/>
    <property type="match status" value="1"/>
</dbReference>
<keyword evidence="2" id="KW-1185">Reference proteome</keyword>
<dbReference type="InterPro" id="IPR008183">
    <property type="entry name" value="Aldose_1/G6P_1-epimerase"/>
</dbReference>
<evidence type="ECO:0000313" key="1">
    <source>
        <dbReference type="EMBL" id="CEI82095.1"/>
    </source>
</evidence>
<name>A0A0A1M9S7_9BACI</name>
<dbReference type="PANTHER" id="PTHR11122:SF13">
    <property type="entry name" value="GLUCOSE-6-PHOSPHATE 1-EPIMERASE"/>
    <property type="match status" value="1"/>
</dbReference>
<dbReference type="Gene3D" id="2.70.98.10">
    <property type="match status" value="1"/>
</dbReference>
<dbReference type="RefSeq" id="WP_042531677.1">
    <property type="nucleotide sequence ID" value="NZ_CDGG01000001.1"/>
</dbReference>
<reference evidence="1 2" key="1">
    <citation type="submission" date="2014-11" db="EMBL/GenBank/DDBJ databases">
        <authorList>
            <person name="Urmite Genomes Urmite Genomes"/>
        </authorList>
    </citation>
    <scope>NUCLEOTIDE SEQUENCE [LARGE SCALE GENOMIC DNA]</scope>
    <source>
        <strain evidence="1 2">Oc5</strain>
    </source>
</reference>
<dbReference type="SUPFAM" id="SSF74650">
    <property type="entry name" value="Galactose mutarotase-like"/>
    <property type="match status" value="1"/>
</dbReference>
<organism evidence="1 2">
    <name type="scientific">Oceanobacillus oncorhynchi</name>
    <dbReference type="NCBI Taxonomy" id="545501"/>
    <lineage>
        <taxon>Bacteria</taxon>
        <taxon>Bacillati</taxon>
        <taxon>Bacillota</taxon>
        <taxon>Bacilli</taxon>
        <taxon>Bacillales</taxon>
        <taxon>Bacillaceae</taxon>
        <taxon>Oceanobacillus</taxon>
    </lineage>
</organism>
<protein>
    <submittedName>
        <fullName evidence="1">Aldose 1-epimerase</fullName>
    </submittedName>
</protein>
<dbReference type="GO" id="GO:0016853">
    <property type="term" value="F:isomerase activity"/>
    <property type="evidence" value="ECO:0007669"/>
    <property type="project" value="InterPro"/>
</dbReference>
<dbReference type="GO" id="GO:0030246">
    <property type="term" value="F:carbohydrate binding"/>
    <property type="evidence" value="ECO:0007669"/>
    <property type="project" value="InterPro"/>
</dbReference>
<accession>A0A0A1M9S7</accession>
<dbReference type="AlphaFoldDB" id="A0A0A1M9S7"/>
<dbReference type="STRING" id="545501.BN997_01951"/>
<sequence>MKQIIENDWLKVEIESNGAEIRAVEHKKNNLSYMWTGDSAYWGRVSPVLFPVVGRLKGDQYQLDGKTYDMSQHGFLRDVEFEQSSHSAEHVAFEAASDGRFKEVYPYEFKATITYSLNQDSLTVDWKIENKNSGEMYFSIGAHPAFRIPLLENEGLEDYQLKFTPAPNKEVMEYGLENALVHEKEVRNQLPDITLQPELFAKDAMIYSHIDRIELVSAKSDRGVDVEFTDFPFVGIWSKYNEEKNSIAPFVCIEPWCGIADMHDTTGDFKEKFGVNRLEAGEVFQKAYTMTFK</sequence>
<dbReference type="Pfam" id="PF01263">
    <property type="entry name" value="Aldose_epim"/>
    <property type="match status" value="1"/>
</dbReference>